<name>A0A2N2E9X9_9BACT</name>
<gene>
    <name evidence="1" type="ORF">CVU82_02790</name>
</gene>
<accession>A0A2N2E9X9</accession>
<evidence type="ECO:0000313" key="1">
    <source>
        <dbReference type="EMBL" id="PKM91499.1"/>
    </source>
</evidence>
<evidence type="ECO:0000313" key="2">
    <source>
        <dbReference type="Proteomes" id="UP000233517"/>
    </source>
</evidence>
<dbReference type="EMBL" id="PHAI01000002">
    <property type="protein sequence ID" value="PKM91499.1"/>
    <property type="molecule type" value="Genomic_DNA"/>
</dbReference>
<sequence>MNKYWISAILIILGLEVCAQSVNIESGVGVDTSSVKLSTQRIEVCTDVFSIKYDHKSLDKDVFGVKVPKILSDSIGSIGAMLMKIGDGGIDDQFIFDLWAEKKFGKFNAMLELGRIVSQNSTPHDFIGSRLSCGNFTTETYVVASHTYLERLNSNDAVYTWLAYHPEHLFVSLGLQYNQRRQYWGMFGTKNFEKFGNFTFLNYQPESGNFWFRSQAGFGEIDQSFFSQDLYIFASSYLIVPAFFFQHFSPISSKGSYSLKLDGRRTNGVHNYELIMGKKVGNDFVRMAVGVNSEYRDNLRLAPSIELYKDWKGGNGRIIVELRYDLLYKNLNAYLVVRY</sequence>
<dbReference type="Proteomes" id="UP000233517">
    <property type="component" value="Unassembled WGS sequence"/>
</dbReference>
<comment type="caution">
    <text evidence="1">The sequence shown here is derived from an EMBL/GenBank/DDBJ whole genome shotgun (WGS) entry which is preliminary data.</text>
</comment>
<organism evidence="1 2">
    <name type="scientific">Candidatus Falkowbacteria bacterium HGW-Falkowbacteria-1</name>
    <dbReference type="NCBI Taxonomy" id="2013768"/>
    <lineage>
        <taxon>Bacteria</taxon>
        <taxon>Candidatus Falkowiibacteriota</taxon>
    </lineage>
</organism>
<proteinExistence type="predicted"/>
<dbReference type="AlphaFoldDB" id="A0A2N2E9X9"/>
<evidence type="ECO:0008006" key="3">
    <source>
        <dbReference type="Google" id="ProtNLM"/>
    </source>
</evidence>
<reference evidence="1 2" key="1">
    <citation type="journal article" date="2017" name="ISME J.">
        <title>Potential for microbial H2 and metal transformations associated with novel bacteria and archaea in deep terrestrial subsurface sediments.</title>
        <authorList>
            <person name="Hernsdorf A.W."/>
            <person name="Amano Y."/>
            <person name="Miyakawa K."/>
            <person name="Ise K."/>
            <person name="Suzuki Y."/>
            <person name="Anantharaman K."/>
            <person name="Probst A."/>
            <person name="Burstein D."/>
            <person name="Thomas B.C."/>
            <person name="Banfield J.F."/>
        </authorList>
    </citation>
    <scope>NUCLEOTIDE SEQUENCE [LARGE SCALE GENOMIC DNA]</scope>
    <source>
        <strain evidence="1">HGW-Falkowbacteria-1</strain>
    </source>
</reference>
<protein>
    <recommendedName>
        <fullName evidence="3">Porin</fullName>
    </recommendedName>
</protein>